<evidence type="ECO:0000256" key="5">
    <source>
        <dbReference type="ARBA" id="ARBA00022827"/>
    </source>
</evidence>
<dbReference type="STRING" id="225164.V3ZJA4"/>
<dbReference type="AlphaFoldDB" id="V3ZJA4"/>
<dbReference type="GeneID" id="20247116"/>
<dbReference type="Gene3D" id="3.50.50.60">
    <property type="entry name" value="FAD/NAD(P)-binding domain"/>
    <property type="match status" value="1"/>
</dbReference>
<dbReference type="GO" id="GO:0008115">
    <property type="term" value="F:sarcosine oxidase activity"/>
    <property type="evidence" value="ECO:0007669"/>
    <property type="project" value="UniProtKB-EC"/>
</dbReference>
<evidence type="ECO:0000256" key="3">
    <source>
        <dbReference type="ARBA" id="ARBA00012769"/>
    </source>
</evidence>
<dbReference type="CTD" id="20247116"/>
<dbReference type="GO" id="GO:0050660">
    <property type="term" value="F:flavin adenine dinucleotide binding"/>
    <property type="evidence" value="ECO:0007669"/>
    <property type="project" value="InterPro"/>
</dbReference>
<feature type="domain" description="FAD dependent oxidoreductase" evidence="8">
    <location>
        <begin position="7"/>
        <end position="359"/>
    </location>
</feature>
<dbReference type="GO" id="GO:0005777">
    <property type="term" value="C:peroxisome"/>
    <property type="evidence" value="ECO:0007669"/>
    <property type="project" value="TreeGrafter"/>
</dbReference>
<comment type="catalytic activity">
    <reaction evidence="7">
        <text>sarcosine + O2 + H2O = formaldehyde + glycine + H2O2</text>
        <dbReference type="Rhea" id="RHEA:13313"/>
        <dbReference type="ChEBI" id="CHEBI:15377"/>
        <dbReference type="ChEBI" id="CHEBI:15379"/>
        <dbReference type="ChEBI" id="CHEBI:16240"/>
        <dbReference type="ChEBI" id="CHEBI:16842"/>
        <dbReference type="ChEBI" id="CHEBI:57305"/>
        <dbReference type="ChEBI" id="CHEBI:57433"/>
        <dbReference type="EC" id="1.5.3.1"/>
    </reaction>
</comment>
<dbReference type="OMA" id="WPMLWAH"/>
<dbReference type="FunFam" id="3.50.50.60:FF:000189">
    <property type="entry name" value="Monomeric sarcosine oxidase"/>
    <property type="match status" value="1"/>
</dbReference>
<dbReference type="SUPFAM" id="SSF51905">
    <property type="entry name" value="FAD/NAD(P)-binding domain"/>
    <property type="match status" value="1"/>
</dbReference>
<comment type="cofactor">
    <cofactor evidence="1">
        <name>FAD</name>
        <dbReference type="ChEBI" id="CHEBI:57692"/>
    </cofactor>
</comment>
<dbReference type="SUPFAM" id="SSF54373">
    <property type="entry name" value="FAD-linked reductases, C-terminal domain"/>
    <property type="match status" value="1"/>
</dbReference>
<dbReference type="HOGENOM" id="CLU_007884_2_2_1"/>
<dbReference type="Proteomes" id="UP000030746">
    <property type="component" value="Unassembled WGS sequence"/>
</dbReference>
<dbReference type="EC" id="1.5.3.1" evidence="3"/>
<reference evidence="9 10" key="1">
    <citation type="journal article" date="2013" name="Nature">
        <title>Insights into bilaterian evolution from three spiralian genomes.</title>
        <authorList>
            <person name="Simakov O."/>
            <person name="Marletaz F."/>
            <person name="Cho S.J."/>
            <person name="Edsinger-Gonzales E."/>
            <person name="Havlak P."/>
            <person name="Hellsten U."/>
            <person name="Kuo D.H."/>
            <person name="Larsson T."/>
            <person name="Lv J."/>
            <person name="Arendt D."/>
            <person name="Savage R."/>
            <person name="Osoegawa K."/>
            <person name="de Jong P."/>
            <person name="Grimwood J."/>
            <person name="Chapman J.A."/>
            <person name="Shapiro H."/>
            <person name="Aerts A."/>
            <person name="Otillar R.P."/>
            <person name="Terry A.Y."/>
            <person name="Boore J.L."/>
            <person name="Grigoriev I.V."/>
            <person name="Lindberg D.R."/>
            <person name="Seaver E.C."/>
            <person name="Weisblat D.A."/>
            <person name="Putnam N.H."/>
            <person name="Rokhsar D.S."/>
        </authorList>
    </citation>
    <scope>NUCLEOTIDE SEQUENCE [LARGE SCALE GENOMIC DNA]</scope>
</reference>
<dbReference type="RefSeq" id="XP_009066943.1">
    <property type="nucleotide sequence ID" value="XM_009068695.1"/>
</dbReference>
<dbReference type="Gene3D" id="3.30.9.10">
    <property type="entry name" value="D-Amino Acid Oxidase, subunit A, domain 2"/>
    <property type="match status" value="1"/>
</dbReference>
<evidence type="ECO:0000313" key="10">
    <source>
        <dbReference type="Proteomes" id="UP000030746"/>
    </source>
</evidence>
<dbReference type="PANTHER" id="PTHR10961">
    <property type="entry name" value="PEROXISOMAL SARCOSINE OXIDASE"/>
    <property type="match status" value="1"/>
</dbReference>
<comment type="similarity">
    <text evidence="2">Belongs to the MSOX/MTOX family.</text>
</comment>
<dbReference type="PANTHER" id="PTHR10961:SF46">
    <property type="entry name" value="PEROXISOMAL SARCOSINE OXIDASE"/>
    <property type="match status" value="1"/>
</dbReference>
<protein>
    <recommendedName>
        <fullName evidence="3">sarcosine oxidasee (formaldehyde-forming)</fullName>
        <ecNumber evidence="3">1.5.3.1</ecNumber>
    </recommendedName>
</protein>
<evidence type="ECO:0000313" key="9">
    <source>
        <dbReference type="EMBL" id="ESO82440.1"/>
    </source>
</evidence>
<keyword evidence="6" id="KW-0560">Oxidoreductase</keyword>
<evidence type="ECO:0000256" key="7">
    <source>
        <dbReference type="ARBA" id="ARBA00052742"/>
    </source>
</evidence>
<evidence type="ECO:0000259" key="8">
    <source>
        <dbReference type="Pfam" id="PF01266"/>
    </source>
</evidence>
<keyword evidence="5" id="KW-0274">FAD</keyword>
<organism evidence="9 10">
    <name type="scientific">Lottia gigantea</name>
    <name type="common">Giant owl limpet</name>
    <dbReference type="NCBI Taxonomy" id="225164"/>
    <lineage>
        <taxon>Eukaryota</taxon>
        <taxon>Metazoa</taxon>
        <taxon>Spiralia</taxon>
        <taxon>Lophotrochozoa</taxon>
        <taxon>Mollusca</taxon>
        <taxon>Gastropoda</taxon>
        <taxon>Patellogastropoda</taxon>
        <taxon>Lottioidea</taxon>
        <taxon>Lottiidae</taxon>
        <taxon>Lottia</taxon>
    </lineage>
</organism>
<dbReference type="GO" id="GO:0050031">
    <property type="term" value="F:L-pipecolate oxidase activity"/>
    <property type="evidence" value="ECO:0007669"/>
    <property type="project" value="TreeGrafter"/>
</dbReference>
<dbReference type="NCBIfam" id="NF008425">
    <property type="entry name" value="PRK11259.1"/>
    <property type="match status" value="1"/>
</dbReference>
<evidence type="ECO:0000256" key="6">
    <source>
        <dbReference type="ARBA" id="ARBA00023002"/>
    </source>
</evidence>
<sequence length="388" mass="43138">MSNTVYDVIVVGAGIEGSSCAYQLAKRGQRTLLLEQYPLPHTLGSSHGATRITRKAYPEDYYTEMMMEGYKLWKEIEKESGVKIFHNCGTLYLGHIPSLDCVEAGLKKHGSPHRVLSNSAVRSEYPIFSVPDDYTGIFDHDGGILMADKAVNTVQSLFKQNGGTLLDAQKVVEIIPGTTATVRTDKGASFSASNIILALGPFTNKLTSKLGCTLPMRVEKISVFYWKEKVPGMHSMESNFPCFIDRTATAGISVYGLPAYEYPGYVKVCLHKGPIVDPEERDLDKSTWVRERMMKYIKERQPWLHPEPSKELTCLYTVSRDGDVILDKLPTYDNIIVAAGFSGHGFKLGPIVGKLVSDMVITNKTPEIFKHFSIDRFAGSSEDFQSKL</sequence>
<keyword evidence="4" id="KW-0285">Flavoprotein</keyword>
<dbReference type="GO" id="GO:0033514">
    <property type="term" value="P:L-lysine catabolic process to acetyl-CoA via L-pipecolate"/>
    <property type="evidence" value="ECO:0007669"/>
    <property type="project" value="TreeGrafter"/>
</dbReference>
<dbReference type="OrthoDB" id="424974at2759"/>
<name>V3ZJA4_LOTGI</name>
<dbReference type="InterPro" id="IPR006076">
    <property type="entry name" value="FAD-dep_OxRdtase"/>
</dbReference>
<dbReference type="KEGG" id="lgi:LOTGIDRAFT_223340"/>
<dbReference type="InterPro" id="IPR036188">
    <property type="entry name" value="FAD/NAD-bd_sf"/>
</dbReference>
<accession>V3ZJA4</accession>
<dbReference type="EMBL" id="KB203918">
    <property type="protein sequence ID" value="ESO82440.1"/>
    <property type="molecule type" value="Genomic_DNA"/>
</dbReference>
<dbReference type="InterPro" id="IPR045170">
    <property type="entry name" value="MTOX"/>
</dbReference>
<keyword evidence="10" id="KW-1185">Reference proteome</keyword>
<evidence type="ECO:0000256" key="2">
    <source>
        <dbReference type="ARBA" id="ARBA00010989"/>
    </source>
</evidence>
<evidence type="ECO:0000256" key="1">
    <source>
        <dbReference type="ARBA" id="ARBA00001974"/>
    </source>
</evidence>
<dbReference type="Pfam" id="PF01266">
    <property type="entry name" value="DAO"/>
    <property type="match status" value="1"/>
</dbReference>
<evidence type="ECO:0000256" key="4">
    <source>
        <dbReference type="ARBA" id="ARBA00022630"/>
    </source>
</evidence>
<gene>
    <name evidence="9" type="ORF">LOTGIDRAFT_223340</name>
</gene>
<proteinExistence type="inferred from homology"/>